<name>A0A6A4VJR8_AMPAM</name>
<keyword evidence="2" id="KW-0732">Signal</keyword>
<evidence type="ECO:0000256" key="2">
    <source>
        <dbReference type="SAM" id="SignalP"/>
    </source>
</evidence>
<reference evidence="3 4" key="1">
    <citation type="submission" date="2019-07" db="EMBL/GenBank/DDBJ databases">
        <title>Draft genome assembly of a fouling barnacle, Amphibalanus amphitrite (Darwin, 1854): The first reference genome for Thecostraca.</title>
        <authorList>
            <person name="Kim W."/>
        </authorList>
    </citation>
    <scope>NUCLEOTIDE SEQUENCE [LARGE SCALE GENOMIC DNA]</scope>
    <source>
        <strain evidence="3">SNU_AA5</strain>
        <tissue evidence="3">Soma without cirri and trophi</tissue>
    </source>
</reference>
<feature type="transmembrane region" description="Helical" evidence="1">
    <location>
        <begin position="139"/>
        <end position="163"/>
    </location>
</feature>
<proteinExistence type="predicted"/>
<evidence type="ECO:0000256" key="1">
    <source>
        <dbReference type="SAM" id="Phobius"/>
    </source>
</evidence>
<organism evidence="3 4">
    <name type="scientific">Amphibalanus amphitrite</name>
    <name type="common">Striped barnacle</name>
    <name type="synonym">Balanus amphitrite</name>
    <dbReference type="NCBI Taxonomy" id="1232801"/>
    <lineage>
        <taxon>Eukaryota</taxon>
        <taxon>Metazoa</taxon>
        <taxon>Ecdysozoa</taxon>
        <taxon>Arthropoda</taxon>
        <taxon>Crustacea</taxon>
        <taxon>Multicrustacea</taxon>
        <taxon>Cirripedia</taxon>
        <taxon>Thoracica</taxon>
        <taxon>Thoracicalcarea</taxon>
        <taxon>Balanomorpha</taxon>
        <taxon>Balanoidea</taxon>
        <taxon>Balanidae</taxon>
        <taxon>Amphibalaninae</taxon>
        <taxon>Amphibalanus</taxon>
    </lineage>
</organism>
<protein>
    <recommendedName>
        <fullName evidence="5">Protein tweety homolog</fullName>
    </recommendedName>
</protein>
<evidence type="ECO:0000313" key="3">
    <source>
        <dbReference type="EMBL" id="KAF0294726.1"/>
    </source>
</evidence>
<sequence>MAGPGRLLGAALLAALISNAWAATLETALSVRGGTSTDLIEQIQQQVQLMDKQLAALSEALTTISTEFTPTTLTALQESNDELGSALGCANSSQLNLTGSQVAQLTDMADSARTHVAPAEVVIDDILDPRSGLALSSPFMVVLMTLGCLLVLGAVVAVAVIGVRASRRPGAPAARRPARSPVGGRDNAAFGDLELAERPLGGWPPAERRGAATSRPVARRWLEPIAEAQNFRVRRYPAFSQGQLIPRAYLSD</sequence>
<gene>
    <name evidence="3" type="ORF">FJT64_007650</name>
</gene>
<keyword evidence="1" id="KW-0472">Membrane</keyword>
<dbReference type="EMBL" id="VIIS01001667">
    <property type="protein sequence ID" value="KAF0294726.1"/>
    <property type="molecule type" value="Genomic_DNA"/>
</dbReference>
<keyword evidence="1" id="KW-1133">Transmembrane helix</keyword>
<dbReference type="Proteomes" id="UP000440578">
    <property type="component" value="Unassembled WGS sequence"/>
</dbReference>
<feature type="chain" id="PRO_5025609338" description="Protein tweety homolog" evidence="2">
    <location>
        <begin position="23"/>
        <end position="252"/>
    </location>
</feature>
<feature type="signal peptide" evidence="2">
    <location>
        <begin position="1"/>
        <end position="22"/>
    </location>
</feature>
<evidence type="ECO:0008006" key="5">
    <source>
        <dbReference type="Google" id="ProtNLM"/>
    </source>
</evidence>
<evidence type="ECO:0000313" key="4">
    <source>
        <dbReference type="Proteomes" id="UP000440578"/>
    </source>
</evidence>
<comment type="caution">
    <text evidence="3">The sequence shown here is derived from an EMBL/GenBank/DDBJ whole genome shotgun (WGS) entry which is preliminary data.</text>
</comment>
<keyword evidence="4" id="KW-1185">Reference proteome</keyword>
<accession>A0A6A4VJR8</accession>
<dbReference type="AlphaFoldDB" id="A0A6A4VJR8"/>
<keyword evidence="1" id="KW-0812">Transmembrane</keyword>